<dbReference type="HOGENOM" id="CLU_589232_0_0_1"/>
<feature type="compositionally biased region" description="Polar residues" evidence="1">
    <location>
        <begin position="342"/>
        <end position="378"/>
    </location>
</feature>
<feature type="compositionally biased region" description="Basic and acidic residues" evidence="1">
    <location>
        <begin position="243"/>
        <end position="253"/>
    </location>
</feature>
<dbReference type="EMBL" id="JH725246">
    <property type="protein sequence ID" value="EJP60861.1"/>
    <property type="molecule type" value="Genomic_DNA"/>
</dbReference>
<feature type="region of interest" description="Disordered" evidence="1">
    <location>
        <begin position="145"/>
        <end position="388"/>
    </location>
</feature>
<feature type="compositionally biased region" description="Polar residues" evidence="1">
    <location>
        <begin position="218"/>
        <end position="232"/>
    </location>
</feature>
<dbReference type="RefSeq" id="XP_008603501.1">
    <property type="nucleotide sequence ID" value="XM_008605279.1"/>
</dbReference>
<feature type="compositionally biased region" description="Polar residues" evidence="1">
    <location>
        <begin position="475"/>
        <end position="486"/>
    </location>
</feature>
<reference evidence="2 3" key="1">
    <citation type="journal article" date="2012" name="Sci. Rep.">
        <title>Genomic perspectives on the evolution of fungal entomopathogenicity in Beauveria bassiana.</title>
        <authorList>
            <person name="Xiao G."/>
            <person name="Ying S.H."/>
            <person name="Zheng P."/>
            <person name="Wang Z.L."/>
            <person name="Zhang S."/>
            <person name="Xie X.Q."/>
            <person name="Shang Y."/>
            <person name="St Leger R.J."/>
            <person name="Zhao G.P."/>
            <person name="Wang C."/>
            <person name="Feng M.G."/>
        </authorList>
    </citation>
    <scope>NUCLEOTIDE SEQUENCE [LARGE SCALE GENOMIC DNA]</scope>
    <source>
        <strain evidence="2 3">ARSEF 2860</strain>
    </source>
</reference>
<feature type="compositionally biased region" description="Acidic residues" evidence="1">
    <location>
        <begin position="72"/>
        <end position="84"/>
    </location>
</feature>
<sequence>MIAAAAQEQEVSLTASTPPREEKIAPTTCSEAVEHEDRASAPTPTSLCLPHGPACGAASGSQNDAIFIPSDSESESESCEADEDVPSLRALNALIDKGTTTKPNSTSPEVAKRTSKLIAVAAPTMPTVPYTPRAVISSLKVDDDLDGAVQHSPPPASLTTSAPQRQGLRNGLDSSRCSASISTAEAAEQDHEQAEDANEPLSSPCGNHGPSGPAELPRQTQPHESGSQNDSASIDADGNTADDGDRHSSRDADSDSSSDRNSGSDGDDVDDDYDDDGSPSDTDGEDGSHSKKRKTGRSPSVTGSDDGHADGFPSDDKTEEIFRPWSHKRQKLAHDREDTTPVRRQNSMPCSAGRLSQSPRRPQTASMLSPPASDSLSESESDKGSECSKASAASFGEWLLQNAALKCVTIDGVTTYQLQFQRAQAHSCGRQRETRPHRLVRSNKRGRKPRDETKGRRCGVCNRPGHNARTCQKGVRTSSEDSSCES</sequence>
<feature type="compositionally biased region" description="Acidic residues" evidence="1">
    <location>
        <begin position="265"/>
        <end position="285"/>
    </location>
</feature>
<feature type="compositionally biased region" description="Polar residues" evidence="1">
    <location>
        <begin position="172"/>
        <end position="183"/>
    </location>
</feature>
<keyword evidence="3" id="KW-1185">Reference proteome</keyword>
<feature type="compositionally biased region" description="Basic and acidic residues" evidence="1">
    <location>
        <begin position="305"/>
        <end position="322"/>
    </location>
</feature>
<feature type="compositionally biased region" description="Basic residues" evidence="1">
    <location>
        <begin position="437"/>
        <end position="448"/>
    </location>
</feature>
<feature type="region of interest" description="Disordered" evidence="1">
    <location>
        <begin position="1"/>
        <end position="84"/>
    </location>
</feature>
<dbReference type="InParanoid" id="J5J9W1"/>
<gene>
    <name evidence="2" type="ORF">BBA_10182</name>
</gene>
<name>J5J9W1_BEAB2</name>
<evidence type="ECO:0000313" key="2">
    <source>
        <dbReference type="EMBL" id="EJP60861.1"/>
    </source>
</evidence>
<evidence type="ECO:0000256" key="1">
    <source>
        <dbReference type="SAM" id="MobiDB-lite"/>
    </source>
</evidence>
<feature type="compositionally biased region" description="Basic and acidic residues" evidence="1">
    <location>
        <begin position="332"/>
        <end position="341"/>
    </location>
</feature>
<organism evidence="2 3">
    <name type="scientific">Beauveria bassiana (strain ARSEF 2860)</name>
    <name type="common">White muscardine disease fungus</name>
    <name type="synonym">Tritirachium shiotae</name>
    <dbReference type="NCBI Taxonomy" id="655819"/>
    <lineage>
        <taxon>Eukaryota</taxon>
        <taxon>Fungi</taxon>
        <taxon>Dikarya</taxon>
        <taxon>Ascomycota</taxon>
        <taxon>Pezizomycotina</taxon>
        <taxon>Sordariomycetes</taxon>
        <taxon>Hypocreomycetidae</taxon>
        <taxon>Hypocreales</taxon>
        <taxon>Cordycipitaceae</taxon>
        <taxon>Beauveria</taxon>
    </lineage>
</organism>
<protein>
    <submittedName>
        <fullName evidence="2">Uncharacterized protein</fullName>
    </submittedName>
</protein>
<proteinExistence type="predicted"/>
<dbReference type="GeneID" id="19893194"/>
<feature type="region of interest" description="Disordered" evidence="1">
    <location>
        <begin position="424"/>
        <end position="486"/>
    </location>
</feature>
<accession>J5J9W1</accession>
<dbReference type="Proteomes" id="UP000002762">
    <property type="component" value="Unassembled WGS sequence"/>
</dbReference>
<evidence type="ECO:0000313" key="3">
    <source>
        <dbReference type="Proteomes" id="UP000002762"/>
    </source>
</evidence>
<dbReference type="AlphaFoldDB" id="J5J9W1"/>